<reference evidence="3 4" key="1">
    <citation type="submission" date="2024-02" db="EMBL/GenBank/DDBJ databases">
        <title>De novo assembly and annotation of 12 fungi associated with fruit tree decline syndrome in Ontario, Canada.</title>
        <authorList>
            <person name="Sulman M."/>
            <person name="Ellouze W."/>
            <person name="Ilyukhin E."/>
        </authorList>
    </citation>
    <scope>NUCLEOTIDE SEQUENCE [LARGE SCALE GENOMIC DNA]</scope>
    <source>
        <strain evidence="3 4">M97-236</strain>
    </source>
</reference>
<organism evidence="3 4">
    <name type="scientific">Nothophoma quercina</name>
    <dbReference type="NCBI Taxonomy" id="749835"/>
    <lineage>
        <taxon>Eukaryota</taxon>
        <taxon>Fungi</taxon>
        <taxon>Dikarya</taxon>
        <taxon>Ascomycota</taxon>
        <taxon>Pezizomycotina</taxon>
        <taxon>Dothideomycetes</taxon>
        <taxon>Pleosporomycetidae</taxon>
        <taxon>Pleosporales</taxon>
        <taxon>Pleosporineae</taxon>
        <taxon>Didymellaceae</taxon>
        <taxon>Nothophoma</taxon>
    </lineage>
</organism>
<dbReference type="InterPro" id="IPR001853">
    <property type="entry name" value="DSBA-like_thioredoxin_dom"/>
</dbReference>
<dbReference type="Pfam" id="PF01323">
    <property type="entry name" value="DSBA"/>
    <property type="match status" value="1"/>
</dbReference>
<gene>
    <name evidence="3" type="ORF">SLS59_005005</name>
</gene>
<evidence type="ECO:0000313" key="3">
    <source>
        <dbReference type="EMBL" id="KAL1602315.1"/>
    </source>
</evidence>
<dbReference type="PANTHER" id="PTHR42943:SF4">
    <property type="entry name" value="C2H2-TYPE DOMAIN-CONTAINING PROTEIN"/>
    <property type="match status" value="1"/>
</dbReference>
<accession>A0ABR3RCZ1</accession>
<evidence type="ECO:0000256" key="1">
    <source>
        <dbReference type="SAM" id="MobiDB-lite"/>
    </source>
</evidence>
<protein>
    <recommendedName>
        <fullName evidence="2">DSBA-like thioredoxin domain-containing protein</fullName>
    </recommendedName>
</protein>
<dbReference type="InterPro" id="IPR051924">
    <property type="entry name" value="GST_Kappa/NadH"/>
</dbReference>
<dbReference type="Gene3D" id="3.40.30.10">
    <property type="entry name" value="Glutaredoxin"/>
    <property type="match status" value="1"/>
</dbReference>
<dbReference type="EMBL" id="JAKIXB020000014">
    <property type="protein sequence ID" value="KAL1602315.1"/>
    <property type="molecule type" value="Genomic_DNA"/>
</dbReference>
<dbReference type="SUPFAM" id="SSF52833">
    <property type="entry name" value="Thioredoxin-like"/>
    <property type="match status" value="1"/>
</dbReference>
<sequence length="116" mass="12275">MLANENMSDEGVLASVLDKAGYNGAGLIAKANAPDIKTKLRENTAAAKAAGICGVPTYRVLRQDEGGQWEARGGLIWGQDETNVVEDLIAGWDPDTSSEVAEPRNDATEAKMTAKL</sequence>
<feature type="domain" description="DSBA-like thioredoxin" evidence="2">
    <location>
        <begin position="4"/>
        <end position="89"/>
    </location>
</feature>
<comment type="caution">
    <text evidence="3">The sequence shown here is derived from an EMBL/GenBank/DDBJ whole genome shotgun (WGS) entry which is preliminary data.</text>
</comment>
<evidence type="ECO:0000313" key="4">
    <source>
        <dbReference type="Proteomes" id="UP001521222"/>
    </source>
</evidence>
<name>A0ABR3RCZ1_9PLEO</name>
<keyword evidence="4" id="KW-1185">Reference proteome</keyword>
<feature type="region of interest" description="Disordered" evidence="1">
    <location>
        <begin position="93"/>
        <end position="116"/>
    </location>
</feature>
<dbReference type="InterPro" id="IPR036249">
    <property type="entry name" value="Thioredoxin-like_sf"/>
</dbReference>
<dbReference type="PANTHER" id="PTHR42943">
    <property type="entry name" value="GLUTATHIONE S-TRANSFERASE KAPPA"/>
    <property type="match status" value="1"/>
</dbReference>
<dbReference type="Proteomes" id="UP001521222">
    <property type="component" value="Unassembled WGS sequence"/>
</dbReference>
<proteinExistence type="predicted"/>
<evidence type="ECO:0000259" key="2">
    <source>
        <dbReference type="Pfam" id="PF01323"/>
    </source>
</evidence>